<protein>
    <recommendedName>
        <fullName evidence="10">Probable lipid II flippase MurJ</fullName>
    </recommendedName>
</protein>
<feature type="transmembrane region" description="Helical" evidence="10">
    <location>
        <begin position="395"/>
        <end position="416"/>
    </location>
</feature>
<organism evidence="12 13">
    <name type="scientific">Candidatus Desulfatibia vada</name>
    <dbReference type="NCBI Taxonomy" id="2841696"/>
    <lineage>
        <taxon>Bacteria</taxon>
        <taxon>Pseudomonadati</taxon>
        <taxon>Thermodesulfobacteriota</taxon>
        <taxon>Desulfobacteria</taxon>
        <taxon>Desulfobacterales</taxon>
        <taxon>Desulfobacterales incertae sedis</taxon>
        <taxon>Candidatus Desulfatibia</taxon>
    </lineage>
</organism>
<comment type="similarity">
    <text evidence="9 10 11">Belongs to the MurJ/MviN family.</text>
</comment>
<evidence type="ECO:0000256" key="1">
    <source>
        <dbReference type="ARBA" id="ARBA00004651"/>
    </source>
</evidence>
<comment type="caution">
    <text evidence="12">The sequence shown here is derived from an EMBL/GenBank/DDBJ whole genome shotgun (WGS) entry which is preliminary data.</text>
</comment>
<dbReference type="HAMAP" id="MF_02078">
    <property type="entry name" value="MurJ_MviN"/>
    <property type="match status" value="1"/>
</dbReference>
<feature type="transmembrane region" description="Helical" evidence="10">
    <location>
        <begin position="105"/>
        <end position="126"/>
    </location>
</feature>
<feature type="transmembrane region" description="Helical" evidence="10">
    <location>
        <begin position="361"/>
        <end position="383"/>
    </location>
</feature>
<evidence type="ECO:0000313" key="12">
    <source>
        <dbReference type="EMBL" id="MBC8432146.1"/>
    </source>
</evidence>
<keyword evidence="6 10" id="KW-1133">Transmembrane helix</keyword>
<comment type="subcellular location">
    <subcellularLocation>
        <location evidence="1 10">Cell membrane</location>
        <topology evidence="1 10">Multi-pass membrane protein</topology>
    </subcellularLocation>
</comment>
<dbReference type="GO" id="GO:0009252">
    <property type="term" value="P:peptidoglycan biosynthetic process"/>
    <property type="evidence" value="ECO:0007669"/>
    <property type="project" value="UniProtKB-UniRule"/>
</dbReference>
<dbReference type="GO" id="GO:0015648">
    <property type="term" value="F:lipid-linked peptidoglycan transporter activity"/>
    <property type="evidence" value="ECO:0007669"/>
    <property type="project" value="UniProtKB-UniRule"/>
</dbReference>
<feature type="transmembrane region" description="Helical" evidence="10">
    <location>
        <begin position="325"/>
        <end position="349"/>
    </location>
</feature>
<evidence type="ECO:0000256" key="11">
    <source>
        <dbReference type="PIRNR" id="PIRNR002869"/>
    </source>
</evidence>
<dbReference type="UniPathway" id="UPA00219"/>
<keyword evidence="7 10" id="KW-0472">Membrane</keyword>
<dbReference type="PANTHER" id="PTHR47019">
    <property type="entry name" value="LIPID II FLIPPASE MURJ"/>
    <property type="match status" value="1"/>
</dbReference>
<evidence type="ECO:0000256" key="4">
    <source>
        <dbReference type="ARBA" id="ARBA00022960"/>
    </source>
</evidence>
<accession>A0A8J6P228</accession>
<dbReference type="AlphaFoldDB" id="A0A8J6P228"/>
<keyword evidence="4 10" id="KW-0133">Cell shape</keyword>
<dbReference type="NCBIfam" id="TIGR01695">
    <property type="entry name" value="murJ_mviN"/>
    <property type="match status" value="1"/>
</dbReference>
<dbReference type="GO" id="GO:0008360">
    <property type="term" value="P:regulation of cell shape"/>
    <property type="evidence" value="ECO:0007669"/>
    <property type="project" value="UniProtKB-UniRule"/>
</dbReference>
<evidence type="ECO:0000256" key="8">
    <source>
        <dbReference type="ARBA" id="ARBA00060041"/>
    </source>
</evidence>
<feature type="transmembrane region" description="Helical" evidence="10">
    <location>
        <begin position="286"/>
        <end position="304"/>
    </location>
</feature>
<keyword evidence="5 10" id="KW-0573">Peptidoglycan synthesis</keyword>
<feature type="transmembrane region" description="Helical" evidence="10">
    <location>
        <begin position="146"/>
        <end position="166"/>
    </location>
</feature>
<dbReference type="PANTHER" id="PTHR47019:SF1">
    <property type="entry name" value="LIPID II FLIPPASE MURJ"/>
    <property type="match status" value="1"/>
</dbReference>
<name>A0A8J6P228_9BACT</name>
<keyword evidence="2 10" id="KW-1003">Cell membrane</keyword>
<proteinExistence type="inferred from homology"/>
<dbReference type="Proteomes" id="UP000605201">
    <property type="component" value="Unassembled WGS sequence"/>
</dbReference>
<feature type="transmembrane region" description="Helical" evidence="10">
    <location>
        <begin position="201"/>
        <end position="221"/>
    </location>
</feature>
<dbReference type="EMBL" id="JACNIG010000208">
    <property type="protein sequence ID" value="MBC8432146.1"/>
    <property type="molecule type" value="Genomic_DNA"/>
</dbReference>
<dbReference type="InterPro" id="IPR051050">
    <property type="entry name" value="Lipid_II_flippase_MurJ/MviN"/>
</dbReference>
<evidence type="ECO:0000256" key="2">
    <source>
        <dbReference type="ARBA" id="ARBA00022475"/>
    </source>
</evidence>
<dbReference type="CDD" id="cd13123">
    <property type="entry name" value="MATE_MurJ_like"/>
    <property type="match status" value="1"/>
</dbReference>
<dbReference type="GO" id="GO:0005886">
    <property type="term" value="C:plasma membrane"/>
    <property type="evidence" value="ECO:0007669"/>
    <property type="project" value="UniProtKB-SubCell"/>
</dbReference>
<keyword evidence="10 11" id="KW-0813">Transport</keyword>
<evidence type="ECO:0000313" key="13">
    <source>
        <dbReference type="Proteomes" id="UP000605201"/>
    </source>
</evidence>
<evidence type="ECO:0000256" key="3">
    <source>
        <dbReference type="ARBA" id="ARBA00022692"/>
    </source>
</evidence>
<evidence type="ECO:0000256" key="7">
    <source>
        <dbReference type="ARBA" id="ARBA00023136"/>
    </source>
</evidence>
<dbReference type="GO" id="GO:0071555">
    <property type="term" value="P:cell wall organization"/>
    <property type="evidence" value="ECO:0007669"/>
    <property type="project" value="UniProtKB-UniRule"/>
</dbReference>
<dbReference type="PRINTS" id="PR01806">
    <property type="entry name" value="VIRFACTRMVIN"/>
</dbReference>
<evidence type="ECO:0000256" key="5">
    <source>
        <dbReference type="ARBA" id="ARBA00022984"/>
    </source>
</evidence>
<feature type="transmembrane region" description="Helical" evidence="10">
    <location>
        <begin position="38"/>
        <end position="60"/>
    </location>
</feature>
<feature type="transmembrane region" description="Helical" evidence="10">
    <location>
        <begin position="462"/>
        <end position="480"/>
    </location>
</feature>
<evidence type="ECO:0000256" key="6">
    <source>
        <dbReference type="ARBA" id="ARBA00022989"/>
    </source>
</evidence>
<reference evidence="12 13" key="1">
    <citation type="submission" date="2020-08" db="EMBL/GenBank/DDBJ databases">
        <title>Bridging the membrane lipid divide: bacteria of the FCB group superphylum have the potential to synthesize archaeal ether lipids.</title>
        <authorList>
            <person name="Villanueva L."/>
            <person name="Von Meijenfeldt F.A.B."/>
            <person name="Westbye A.B."/>
            <person name="Yadav S."/>
            <person name="Hopmans E.C."/>
            <person name="Dutilh B.E."/>
            <person name="Sinninghe Damste J.S."/>
        </authorList>
    </citation>
    <scope>NUCLEOTIDE SEQUENCE [LARGE SCALE GENOMIC DNA]</scope>
    <source>
        <strain evidence="12">NIOZ-UU17</strain>
    </source>
</reference>
<evidence type="ECO:0000256" key="10">
    <source>
        <dbReference type="HAMAP-Rule" id="MF_02078"/>
    </source>
</evidence>
<feature type="transmembrane region" description="Helical" evidence="10">
    <location>
        <begin position="173"/>
        <end position="195"/>
    </location>
</feature>
<dbReference type="Pfam" id="PF03023">
    <property type="entry name" value="MurJ"/>
    <property type="match status" value="1"/>
</dbReference>
<dbReference type="GO" id="GO:0034204">
    <property type="term" value="P:lipid translocation"/>
    <property type="evidence" value="ECO:0007669"/>
    <property type="project" value="TreeGrafter"/>
</dbReference>
<sequence>MSPSSYQSATENERVTKAAGVVGSATLLSRIFGLIRDIVLAWFFGAGLISDAFFVAFRIPNLLRRLFAEGSLSIAFIPVFTEYLANQGREEAFKMARSAIRLLSVLLAIIAVVGILIAPLIIRVIAPGFSDSPEQFLLTVTLTRIMFPYILLISLVALSMSILNVLGHFAAPALAPVLLNIAIIGSVFIISPHMADPVTGLAIGVLIGGFLQLALQIPFLIKKGFYFWQKAKFYHPGLKKIGILMIPVIFGAAVYQISILVDTILASLLAKGSISYLYYADRIVQFPLGIFAIATATAVLPSLSRQAAEKDLPAFRDTFAYAIKLVFFIIIPSMVGLIILRQPIVALLFKRGVFDAETTRLTAYALLYYATGLWAFSAVRIVVNAFYALQDTKTPVRMAIISVIAKIVFSVILMQWLAHGGLALSTALASMLNFGLLTWALRKKLGVLGSRGITASIFKTTICSLVMGAVVWAVALFIIPSEGATLAGLFFGLMGSIFTGIVLYGFFAFLFKSPELEKILAFLFHRKAAVSGNT</sequence>
<feature type="transmembrane region" description="Helical" evidence="10">
    <location>
        <begin position="486"/>
        <end position="511"/>
    </location>
</feature>
<keyword evidence="10 11" id="KW-0961">Cell wall biogenesis/degradation</keyword>
<dbReference type="InterPro" id="IPR004268">
    <property type="entry name" value="MurJ"/>
</dbReference>
<keyword evidence="3 10" id="KW-0812">Transmembrane</keyword>
<dbReference type="PIRSF" id="PIRSF002869">
    <property type="entry name" value="MviN"/>
    <property type="match status" value="1"/>
</dbReference>
<gene>
    <name evidence="10 12" type="primary">murJ</name>
    <name evidence="12" type="ORF">H8D96_09510</name>
</gene>
<comment type="function">
    <text evidence="8 10 11">Involved in peptidoglycan biosynthesis. Transports lipid-linked peptidoglycan precursors from the inner to the outer leaflet of the cytoplasmic membrane.</text>
</comment>
<evidence type="ECO:0000256" key="9">
    <source>
        <dbReference type="ARBA" id="ARBA00061532"/>
    </source>
</evidence>
<feature type="transmembrane region" description="Helical" evidence="10">
    <location>
        <begin position="241"/>
        <end position="266"/>
    </location>
</feature>
<comment type="pathway">
    <text evidence="10">Cell wall biogenesis; peptidoglycan biosynthesis.</text>
</comment>
<feature type="transmembrane region" description="Helical" evidence="10">
    <location>
        <begin position="422"/>
        <end position="441"/>
    </location>
</feature>